<reference evidence="1 2" key="1">
    <citation type="submission" date="2019-08" db="EMBL/GenBank/DDBJ databases">
        <title>Whole genome of Aphis craccivora.</title>
        <authorList>
            <person name="Voronova N.V."/>
            <person name="Shulinski R.S."/>
            <person name="Bandarenka Y.V."/>
            <person name="Zhorov D.G."/>
            <person name="Warner D."/>
        </authorList>
    </citation>
    <scope>NUCLEOTIDE SEQUENCE [LARGE SCALE GENOMIC DNA]</scope>
    <source>
        <strain evidence="1">180601</strain>
        <tissue evidence="1">Whole Body</tissue>
    </source>
</reference>
<name>A0A6G0W3E9_APHCR</name>
<evidence type="ECO:0000313" key="1">
    <source>
        <dbReference type="EMBL" id="KAF0717546.1"/>
    </source>
</evidence>
<sequence length="85" mass="9709">MINRKDLLLGKPLVLTTANKLKMLQNRELKKVIQSVGRIFRNKPELLLPLSGQLEANLKLKGGTTLSTTYINQYYICTLTIEYQT</sequence>
<comment type="caution">
    <text evidence="1">The sequence shown here is derived from an EMBL/GenBank/DDBJ whole genome shotgun (WGS) entry which is preliminary data.</text>
</comment>
<dbReference type="AlphaFoldDB" id="A0A6G0W3E9"/>
<evidence type="ECO:0000313" key="2">
    <source>
        <dbReference type="Proteomes" id="UP000478052"/>
    </source>
</evidence>
<accession>A0A6G0W3E9</accession>
<organism evidence="1 2">
    <name type="scientific">Aphis craccivora</name>
    <name type="common">Cowpea aphid</name>
    <dbReference type="NCBI Taxonomy" id="307492"/>
    <lineage>
        <taxon>Eukaryota</taxon>
        <taxon>Metazoa</taxon>
        <taxon>Ecdysozoa</taxon>
        <taxon>Arthropoda</taxon>
        <taxon>Hexapoda</taxon>
        <taxon>Insecta</taxon>
        <taxon>Pterygota</taxon>
        <taxon>Neoptera</taxon>
        <taxon>Paraneoptera</taxon>
        <taxon>Hemiptera</taxon>
        <taxon>Sternorrhyncha</taxon>
        <taxon>Aphidomorpha</taxon>
        <taxon>Aphidoidea</taxon>
        <taxon>Aphididae</taxon>
        <taxon>Aphidini</taxon>
        <taxon>Aphis</taxon>
        <taxon>Aphis</taxon>
    </lineage>
</organism>
<gene>
    <name evidence="1" type="ORF">FWK35_00025586</name>
</gene>
<dbReference type="Proteomes" id="UP000478052">
    <property type="component" value="Unassembled WGS sequence"/>
</dbReference>
<keyword evidence="2" id="KW-1185">Reference proteome</keyword>
<proteinExistence type="predicted"/>
<protein>
    <submittedName>
        <fullName evidence="1">Uncharacterized protein</fullName>
    </submittedName>
</protein>
<dbReference type="EMBL" id="VUJU01009798">
    <property type="protein sequence ID" value="KAF0717546.1"/>
    <property type="molecule type" value="Genomic_DNA"/>
</dbReference>